<reference evidence="3" key="1">
    <citation type="submission" date="2020-07" db="EMBL/GenBank/DDBJ databases">
        <title>Genome sequence and genetic diversity analysis of an under-domesticated orphan crop, white fonio (Digitaria exilis).</title>
        <authorList>
            <person name="Bennetzen J.L."/>
            <person name="Chen S."/>
            <person name="Ma X."/>
            <person name="Wang X."/>
            <person name="Yssel A.E.J."/>
            <person name="Chaluvadi S.R."/>
            <person name="Johnson M."/>
            <person name="Gangashetty P."/>
            <person name="Hamidou F."/>
            <person name="Sanogo M.D."/>
            <person name="Zwaenepoel A."/>
            <person name="Wallace J."/>
            <person name="Van De Peer Y."/>
            <person name="Van Deynze A."/>
        </authorList>
    </citation>
    <scope>NUCLEOTIDE SEQUENCE</scope>
    <source>
        <tissue evidence="3">Leaves</tissue>
    </source>
</reference>
<protein>
    <submittedName>
        <fullName evidence="3">Uncharacterized protein</fullName>
    </submittedName>
</protein>
<evidence type="ECO:0000313" key="3">
    <source>
        <dbReference type="EMBL" id="KAF8688349.1"/>
    </source>
</evidence>
<dbReference type="Proteomes" id="UP000636709">
    <property type="component" value="Unassembled WGS sequence"/>
</dbReference>
<feature type="compositionally biased region" description="Polar residues" evidence="1">
    <location>
        <begin position="78"/>
        <end position="108"/>
    </location>
</feature>
<comment type="caution">
    <text evidence="3">The sequence shown here is derived from an EMBL/GenBank/DDBJ whole genome shotgun (WGS) entry which is preliminary data.</text>
</comment>
<proteinExistence type="predicted"/>
<organism evidence="3 4">
    <name type="scientific">Digitaria exilis</name>
    <dbReference type="NCBI Taxonomy" id="1010633"/>
    <lineage>
        <taxon>Eukaryota</taxon>
        <taxon>Viridiplantae</taxon>
        <taxon>Streptophyta</taxon>
        <taxon>Embryophyta</taxon>
        <taxon>Tracheophyta</taxon>
        <taxon>Spermatophyta</taxon>
        <taxon>Magnoliopsida</taxon>
        <taxon>Liliopsida</taxon>
        <taxon>Poales</taxon>
        <taxon>Poaceae</taxon>
        <taxon>PACMAD clade</taxon>
        <taxon>Panicoideae</taxon>
        <taxon>Panicodae</taxon>
        <taxon>Paniceae</taxon>
        <taxon>Anthephorinae</taxon>
        <taxon>Digitaria</taxon>
    </lineage>
</organism>
<evidence type="ECO:0000313" key="4">
    <source>
        <dbReference type="Proteomes" id="UP000636709"/>
    </source>
</evidence>
<feature type="region of interest" description="Disordered" evidence="1">
    <location>
        <begin position="44"/>
        <end position="116"/>
    </location>
</feature>
<keyword evidence="4" id="KW-1185">Reference proteome</keyword>
<dbReference type="EMBL" id="JACEFO010002029">
    <property type="protein sequence ID" value="KAF8688349.1"/>
    <property type="molecule type" value="Genomic_DNA"/>
</dbReference>
<evidence type="ECO:0000256" key="2">
    <source>
        <dbReference type="SAM" id="SignalP"/>
    </source>
</evidence>
<evidence type="ECO:0000256" key="1">
    <source>
        <dbReference type="SAM" id="MobiDB-lite"/>
    </source>
</evidence>
<keyword evidence="2" id="KW-0732">Signal</keyword>
<dbReference type="AlphaFoldDB" id="A0A835EIH6"/>
<gene>
    <name evidence="3" type="ORF">HU200_042311</name>
</gene>
<sequence length="116" mass="11579">MKRSGGKESGAGAAATAVLLFALLMLVVASMRAEAAAVAARRLSGPKLNPCTHDPNNPGQGCNLPPAGKQAAAAHTEAPSSRLISVNRASAGRSNCTNDPNAPQGQTCPTPPAKAP</sequence>
<name>A0A835EIH6_9POAL</name>
<feature type="chain" id="PRO_5032498928" evidence="2">
    <location>
        <begin position="36"/>
        <end position="116"/>
    </location>
</feature>
<feature type="signal peptide" evidence="2">
    <location>
        <begin position="1"/>
        <end position="35"/>
    </location>
</feature>
<accession>A0A835EIH6</accession>
<dbReference type="OrthoDB" id="707200at2759"/>